<feature type="chain" id="PRO_5006012883" evidence="4">
    <location>
        <begin position="23"/>
        <end position="83"/>
    </location>
</feature>
<dbReference type="Gene3D" id="4.10.40.10">
    <property type="match status" value="1"/>
</dbReference>
<dbReference type="CDD" id="cd12960">
    <property type="entry name" value="Spider_toxin"/>
    <property type="match status" value="1"/>
</dbReference>
<reference evidence="5" key="1">
    <citation type="journal article" date="2015" name="PLoS ONE">
        <title>A Comparative Analysis of the Venom Gland Transcriptomes of the Fishing Spiders Dolomedes mizhoanus and Dolomedes sulfurous.</title>
        <authorList>
            <person name="Xu X."/>
            <person name="Wang H."/>
            <person name="Zhang F."/>
            <person name="Hu Z."/>
            <person name="Liang S."/>
            <person name="Liu Z."/>
        </authorList>
    </citation>
    <scope>NUCLEOTIDE SEQUENCE</scope>
</reference>
<evidence type="ECO:0000256" key="3">
    <source>
        <dbReference type="ARBA" id="ARBA00023157"/>
    </source>
</evidence>
<protein>
    <submittedName>
        <fullName evidence="5">Cystine knot toxin</fullName>
    </submittedName>
</protein>
<comment type="subcellular location">
    <subcellularLocation>
        <location evidence="1">Secreted</location>
    </subcellularLocation>
</comment>
<feature type="signal peptide" evidence="4">
    <location>
        <begin position="1"/>
        <end position="22"/>
    </location>
</feature>
<sequence>MWVKMQLLLFAVFLIILLEVHADQDSSEITELARGTCAGLYKECDAPRLPCCDNRVCKCFFAFTNCKCHKRPSQLIADLFSGK</sequence>
<dbReference type="Pfam" id="PF02819">
    <property type="entry name" value="Toxin_9"/>
    <property type="match status" value="1"/>
</dbReference>
<evidence type="ECO:0000256" key="4">
    <source>
        <dbReference type="SAM" id="SignalP"/>
    </source>
</evidence>
<organism evidence="5">
    <name type="scientific">Dolomedes sulfureus</name>
    <dbReference type="NCBI Taxonomy" id="492288"/>
    <lineage>
        <taxon>Eukaryota</taxon>
        <taxon>Metazoa</taxon>
        <taxon>Ecdysozoa</taxon>
        <taxon>Arthropoda</taxon>
        <taxon>Chelicerata</taxon>
        <taxon>Arachnida</taxon>
        <taxon>Araneae</taxon>
        <taxon>Araneomorphae</taxon>
        <taxon>Entelegynae</taxon>
        <taxon>Lycosoidea</taxon>
        <taxon>Pisauridae</taxon>
        <taxon>Dolomedes</taxon>
    </lineage>
</organism>
<dbReference type="GO" id="GO:0005576">
    <property type="term" value="C:extracellular region"/>
    <property type="evidence" value="ECO:0007669"/>
    <property type="project" value="UniProtKB-SubCell"/>
</dbReference>
<evidence type="ECO:0000313" key="5">
    <source>
        <dbReference type="EMBL" id="ALJ10845.1"/>
    </source>
</evidence>
<dbReference type="InterPro" id="IPR004169">
    <property type="entry name" value="Spidertoxin"/>
</dbReference>
<dbReference type="AlphaFoldDB" id="A0A0N7I0G8"/>
<keyword evidence="2" id="KW-0964">Secreted</keyword>
<dbReference type="EMBL" id="KP777703">
    <property type="protein sequence ID" value="ALJ10845.1"/>
    <property type="molecule type" value="mRNA"/>
</dbReference>
<evidence type="ECO:0000256" key="2">
    <source>
        <dbReference type="ARBA" id="ARBA00022525"/>
    </source>
</evidence>
<keyword evidence="3" id="KW-1015">Disulfide bond</keyword>
<accession>A0A0N7I0G8</accession>
<proteinExistence type="evidence at transcript level"/>
<reference evidence="5" key="2">
    <citation type="submission" date="2015-02" db="EMBL/GenBank/DDBJ databases">
        <authorList>
            <person name="Chooi Y.-H."/>
        </authorList>
    </citation>
    <scope>NUCLEOTIDE SEQUENCE</scope>
</reference>
<dbReference type="SUPFAM" id="SSF57059">
    <property type="entry name" value="omega toxin-like"/>
    <property type="match status" value="1"/>
</dbReference>
<dbReference type="GO" id="GO:0008200">
    <property type="term" value="F:ion channel inhibitor activity"/>
    <property type="evidence" value="ECO:0007669"/>
    <property type="project" value="InterPro"/>
</dbReference>
<name>A0A0N7I0G8_9ARAC</name>
<evidence type="ECO:0000256" key="1">
    <source>
        <dbReference type="ARBA" id="ARBA00004613"/>
    </source>
</evidence>
<keyword evidence="4" id="KW-0732">Signal</keyword>